<dbReference type="SUPFAM" id="SSF53335">
    <property type="entry name" value="S-adenosyl-L-methionine-dependent methyltransferases"/>
    <property type="match status" value="1"/>
</dbReference>
<dbReference type="Gene3D" id="3.40.50.150">
    <property type="entry name" value="Vaccinia Virus protein VP39"/>
    <property type="match status" value="1"/>
</dbReference>
<evidence type="ECO:0000313" key="3">
    <source>
        <dbReference type="Proteomes" id="UP000034087"/>
    </source>
</evidence>
<dbReference type="InterPro" id="IPR029063">
    <property type="entry name" value="SAM-dependent_MTases_sf"/>
</dbReference>
<dbReference type="EMBL" id="LCIR01000025">
    <property type="protein sequence ID" value="KKT59011.1"/>
    <property type="molecule type" value="Genomic_DNA"/>
</dbReference>
<dbReference type="PANTHER" id="PTHR43591">
    <property type="entry name" value="METHYLTRANSFERASE"/>
    <property type="match status" value="1"/>
</dbReference>
<dbReference type="PANTHER" id="PTHR43591:SF24">
    <property type="entry name" value="2-METHOXY-6-POLYPRENYL-1,4-BENZOQUINOL METHYLASE, MITOCHONDRIAL"/>
    <property type="match status" value="1"/>
</dbReference>
<accession>A0A0G1II24</accession>
<proteinExistence type="predicted"/>
<protein>
    <recommendedName>
        <fullName evidence="1">Methyltransferase domain-containing protein</fullName>
    </recommendedName>
</protein>
<dbReference type="Pfam" id="PF13649">
    <property type="entry name" value="Methyltransf_25"/>
    <property type="match status" value="1"/>
</dbReference>
<evidence type="ECO:0000313" key="2">
    <source>
        <dbReference type="EMBL" id="KKT59011.1"/>
    </source>
</evidence>
<dbReference type="AlphaFoldDB" id="A0A0G1II24"/>
<name>A0A0G1II24_9BACT</name>
<reference evidence="2 3" key="1">
    <citation type="journal article" date="2015" name="Nature">
        <title>rRNA introns, odd ribosomes, and small enigmatic genomes across a large radiation of phyla.</title>
        <authorList>
            <person name="Brown C.T."/>
            <person name="Hug L.A."/>
            <person name="Thomas B.C."/>
            <person name="Sharon I."/>
            <person name="Castelle C.J."/>
            <person name="Singh A."/>
            <person name="Wilkins M.J."/>
            <person name="Williams K.H."/>
            <person name="Banfield J.F."/>
        </authorList>
    </citation>
    <scope>NUCLEOTIDE SEQUENCE [LARGE SCALE GENOMIC DNA]</scope>
</reference>
<dbReference type="CDD" id="cd02440">
    <property type="entry name" value="AdoMet_MTases"/>
    <property type="match status" value="1"/>
</dbReference>
<dbReference type="InterPro" id="IPR041698">
    <property type="entry name" value="Methyltransf_25"/>
</dbReference>
<dbReference type="GO" id="GO:0008168">
    <property type="term" value="F:methyltransferase activity"/>
    <property type="evidence" value="ECO:0007669"/>
    <property type="project" value="TreeGrafter"/>
</dbReference>
<comment type="caution">
    <text evidence="2">The sequence shown here is derived from an EMBL/GenBank/DDBJ whole genome shotgun (WGS) entry which is preliminary data.</text>
</comment>
<feature type="domain" description="Methyltransferase" evidence="1">
    <location>
        <begin position="50"/>
        <end position="147"/>
    </location>
</feature>
<dbReference type="Proteomes" id="UP000034087">
    <property type="component" value="Unassembled WGS sequence"/>
</dbReference>
<gene>
    <name evidence="2" type="ORF">UW53_C0025G0002</name>
</gene>
<organism evidence="2 3">
    <name type="scientific">Candidatus Giovannonibacteria bacterium GW2011_GWA1_44_25</name>
    <dbReference type="NCBI Taxonomy" id="1618645"/>
    <lineage>
        <taxon>Bacteria</taxon>
        <taxon>Candidatus Giovannoniibacteriota</taxon>
    </lineage>
</organism>
<sequence length="279" mass="31869">MRKKEFNDFFKLYAQNVDKADKQYFWKLSDALIIEIIKKNIFDPGESGTILDAGGGSARWVIKLCEHYRAHFTVYDLSEDMLVQARHNLLKSNFKNRVTLVHGDIVKMNNIATGSIDHILSIYSPLSFIDKKAEAISEMYRILKPGGKIAIMGHGHYNAVASKINNSIALPSELYKMNKTYRVKWAQHVPELNTFSKESLENLLSDSGFTPIITYGVPVFIQPGPEDFDLENKKYSKISKALENRDFFESIFSIEMEHNSKSTVINRGMNVFSIATKHY</sequence>
<evidence type="ECO:0000259" key="1">
    <source>
        <dbReference type="Pfam" id="PF13649"/>
    </source>
</evidence>